<accession>A0A9W6G204</accession>
<organism evidence="1 2">
    <name type="scientific">Geobacter hydrogenophilus</name>
    <dbReference type="NCBI Taxonomy" id="40983"/>
    <lineage>
        <taxon>Bacteria</taxon>
        <taxon>Pseudomonadati</taxon>
        <taxon>Thermodesulfobacteriota</taxon>
        <taxon>Desulfuromonadia</taxon>
        <taxon>Geobacterales</taxon>
        <taxon>Geobacteraceae</taxon>
        <taxon>Geobacter</taxon>
    </lineage>
</organism>
<comment type="caution">
    <text evidence="1">The sequence shown here is derived from an EMBL/GenBank/DDBJ whole genome shotgun (WGS) entry which is preliminary data.</text>
</comment>
<evidence type="ECO:0000313" key="1">
    <source>
        <dbReference type="EMBL" id="GLI39409.1"/>
    </source>
</evidence>
<dbReference type="AlphaFoldDB" id="A0A9W6G204"/>
<name>A0A9W6G204_9BACT</name>
<reference evidence="1" key="1">
    <citation type="submission" date="2022-12" db="EMBL/GenBank/DDBJ databases">
        <title>Reference genome sequencing for broad-spectrum identification of bacterial and archaeal isolates by mass spectrometry.</title>
        <authorList>
            <person name="Sekiguchi Y."/>
            <person name="Tourlousse D.M."/>
        </authorList>
    </citation>
    <scope>NUCLEOTIDE SEQUENCE</scope>
    <source>
        <strain evidence="1">H2</strain>
    </source>
</reference>
<proteinExistence type="predicted"/>
<evidence type="ECO:0000313" key="2">
    <source>
        <dbReference type="Proteomes" id="UP001144352"/>
    </source>
</evidence>
<dbReference type="EMBL" id="BSDS01000002">
    <property type="protein sequence ID" value="GLI39409.1"/>
    <property type="molecule type" value="Genomic_DNA"/>
</dbReference>
<sequence>MKFEGVGCYLEVNLATGTIERVALDQEVMREHLGCPDARIGEACGGFCQHSLEKCLRIEN</sequence>
<dbReference type="Proteomes" id="UP001144352">
    <property type="component" value="Unassembled WGS sequence"/>
</dbReference>
<protein>
    <submittedName>
        <fullName evidence="1">Uncharacterized protein</fullName>
    </submittedName>
</protein>
<gene>
    <name evidence="1" type="ORF">GHYDROH2_29100</name>
</gene>
<keyword evidence="2" id="KW-1185">Reference proteome</keyword>
<dbReference type="RefSeq" id="WP_214186616.1">
    <property type="nucleotide sequence ID" value="NZ_BSDS01000002.1"/>
</dbReference>